<evidence type="ECO:0000256" key="1">
    <source>
        <dbReference type="SAM" id="MobiDB-lite"/>
    </source>
</evidence>
<accession>A0A0X3Q4V7</accession>
<gene>
    <name evidence="2" type="ORF">TR160850</name>
</gene>
<protein>
    <submittedName>
        <fullName evidence="2">Uncharacterized protein</fullName>
    </submittedName>
</protein>
<evidence type="ECO:0000313" key="2">
    <source>
        <dbReference type="EMBL" id="JAP54486.1"/>
    </source>
</evidence>
<feature type="region of interest" description="Disordered" evidence="1">
    <location>
        <begin position="74"/>
        <end position="101"/>
    </location>
</feature>
<dbReference type="EMBL" id="GEEE01008739">
    <property type="protein sequence ID" value="JAP54486.1"/>
    <property type="molecule type" value="Transcribed_RNA"/>
</dbReference>
<name>A0A0X3Q4V7_SCHSO</name>
<proteinExistence type="predicted"/>
<dbReference type="AlphaFoldDB" id="A0A0X3Q4V7"/>
<sequence>MEKVTTNPNGITPHTVYFSDKFNILTVLRLCDDGLRTLHRKYNKIKFANCLRWTDGWGAEVGAGALPFSSRLAPQLAHSPPPPRPGVMTRSRRPPAVACAA</sequence>
<reference evidence="2" key="1">
    <citation type="submission" date="2016-01" db="EMBL/GenBank/DDBJ databases">
        <title>Reference transcriptome for the parasite Schistocephalus solidus: insights into the molecular evolution of parasitism.</title>
        <authorList>
            <person name="Hebert F.O."/>
            <person name="Grambauer S."/>
            <person name="Barber I."/>
            <person name="Landry C.R."/>
            <person name="Aubin-Horth N."/>
        </authorList>
    </citation>
    <scope>NUCLEOTIDE SEQUENCE</scope>
</reference>
<organism evidence="2">
    <name type="scientific">Schistocephalus solidus</name>
    <name type="common">Tapeworm</name>
    <dbReference type="NCBI Taxonomy" id="70667"/>
    <lineage>
        <taxon>Eukaryota</taxon>
        <taxon>Metazoa</taxon>
        <taxon>Spiralia</taxon>
        <taxon>Lophotrochozoa</taxon>
        <taxon>Platyhelminthes</taxon>
        <taxon>Cestoda</taxon>
        <taxon>Eucestoda</taxon>
        <taxon>Diphyllobothriidea</taxon>
        <taxon>Diphyllobothriidae</taxon>
        <taxon>Schistocephalus</taxon>
    </lineage>
</organism>